<keyword evidence="12" id="KW-1133">Transmembrane helix</keyword>
<sequence>MTHRIRYATRSIARILRSRQYGYTFILPAALGAIPYTACADSYFNPAFLSGDNSAVADLSRFENSNGQAPGKYRVDIYINQQFISSEDVDFKADKKSQDDTGLSPCFTLTRLEAMGLNQNAFPALKTLAADQCVPFDAIPDGSTRFDFEHQKLDVSIPQAGMKQSARGYIPPEQWDQGINAMTLNYDFSGSNSGGTSSQDSYYLNLQSGLNLGAWRLRDYSTWNYSHGEGDSQNEWEHISTYAERTIIPLKAELTLGESYTPSDVFDSLGFRGAQIVSDDNMLPDSLKGFAPTVRGIARSNAKVTIKQNGYVIYQTYVSPGAFAINDLYPTSSSGDLQVTVQETDGSENSYTVPYSAVPLLQREGRVKYALTAGKYRSSNDQQDEVNFTQGTVIWGLPKGFTAYGGSQVSSDYRAFALGVGLNMGDFGAVSTDITQANSTLVDGSQHEGQSIRFLYAKALNSLGTNFQLLGYRYSTQGFYTLDETTYQHMDGYTGDDDFQDEDHDGKQDKPDWTDFYNLYYTRKGKVQINISQSVGDNGSLFVTGSEQSYWHTDDTDRLIQVGYNGSWNDISYGLSWNYDRTPGESEADQVYAFNVSLPIGEWLSGRGNADVYHAANTLNASYNMSTDRHGKTSQTAGVNGTLLAENNLSYNVQESYGNHGTGDSGNASLSYQGTYGNLKAGYNYSDGYHQRNYGMSGGVVVHRNGVTLSQPLGDTNILVKAPGAAGIALENTTGIKTDWRGYAVVPYATTYRQNRVALDTNSMGQNVDIDDAVVNVVPTQGAMVRAEFNAHIGARVLMTLNHNHKPVPFGSTVTVNDSQQSSLVGDDGQVYLSGLPQSGTLTVQWGQGDDKRCSVAWQLSAEQMDTFNRLAEICH</sequence>
<keyword evidence="4" id="KW-1134">Transmembrane beta strand</keyword>
<evidence type="ECO:0000259" key="13">
    <source>
        <dbReference type="Pfam" id="PF13953"/>
    </source>
</evidence>
<gene>
    <name evidence="15" type="primary">fimD</name>
    <name evidence="15" type="ORF">EB837_12740</name>
</gene>
<dbReference type="RefSeq" id="WP_123651464.1">
    <property type="nucleotide sequence ID" value="NZ_RHFN01000011.1"/>
</dbReference>
<dbReference type="InterPro" id="IPR043142">
    <property type="entry name" value="PapC-like_C_sf"/>
</dbReference>
<dbReference type="Proteomes" id="UP000268051">
    <property type="component" value="Unassembled WGS sequence"/>
</dbReference>
<keyword evidence="9" id="KW-1015">Disulfide bond</keyword>
<dbReference type="Gene3D" id="3.10.20.410">
    <property type="match status" value="1"/>
</dbReference>
<comment type="caution">
    <text evidence="15">The sequence shown here is derived from an EMBL/GenBank/DDBJ whole genome shotgun (WGS) entry which is preliminary data.</text>
</comment>
<feature type="domain" description="PapC-like C-terminal" evidence="13">
    <location>
        <begin position="798"/>
        <end position="861"/>
    </location>
</feature>
<accession>A0A3N2S2B7</accession>
<reference evidence="15 16" key="1">
    <citation type="submission" date="2018-10" db="EMBL/GenBank/DDBJ databases">
        <title>Horizontal transference of carbapenem resistance between Klebsiella pneumoniae and Kluyvera ascorbata during abdominal infection: a case report.</title>
        <authorList>
            <person name="Raro O.H.F."/>
            <person name="Lima-Morales D."/>
            <person name="Barth A.L."/>
            <person name="Paim T.G.S."/>
            <person name="Mott M.P."/>
            <person name="Riche C.V.W."/>
            <person name="Teixeira U.F."/>
            <person name="Waechter F."/>
            <person name="Dias C.A.G."/>
        </authorList>
    </citation>
    <scope>NUCLEOTIDE SEQUENCE [LARGE SCALE GENOMIC DNA]</scope>
    <source>
        <strain evidence="15 16">OT2</strain>
    </source>
</reference>
<dbReference type="Gene3D" id="2.60.40.2610">
    <property type="entry name" value="Outer membrane usher protein FimD, plug domain"/>
    <property type="match status" value="1"/>
</dbReference>
<feature type="transmembrane region" description="Helical" evidence="12">
    <location>
        <begin position="21"/>
        <end position="38"/>
    </location>
</feature>
<keyword evidence="10 11" id="KW-0998">Cell outer membrane</keyword>
<dbReference type="GO" id="GO:0009297">
    <property type="term" value="P:pilus assembly"/>
    <property type="evidence" value="ECO:0007669"/>
    <property type="project" value="InterPro"/>
</dbReference>
<dbReference type="Gene3D" id="2.60.40.2070">
    <property type="match status" value="1"/>
</dbReference>
<organism evidence="15 16">
    <name type="scientific">Kluyvera ascorbata</name>
    <dbReference type="NCBI Taxonomy" id="51288"/>
    <lineage>
        <taxon>Bacteria</taxon>
        <taxon>Pseudomonadati</taxon>
        <taxon>Pseudomonadota</taxon>
        <taxon>Gammaproteobacteria</taxon>
        <taxon>Enterobacterales</taxon>
        <taxon>Enterobacteriaceae</taxon>
        <taxon>Kluyvera</taxon>
    </lineage>
</organism>
<dbReference type="InterPro" id="IPR025885">
    <property type="entry name" value="PapC_N"/>
</dbReference>
<evidence type="ECO:0000313" key="15">
    <source>
        <dbReference type="EMBL" id="ROU13824.1"/>
    </source>
</evidence>
<evidence type="ECO:0000256" key="3">
    <source>
        <dbReference type="ARBA" id="ARBA00022448"/>
    </source>
</evidence>
<dbReference type="InterPro" id="IPR000015">
    <property type="entry name" value="Fimb_usher"/>
</dbReference>
<name>A0A3N2S2B7_9ENTR</name>
<evidence type="ECO:0000256" key="2">
    <source>
        <dbReference type="ARBA" id="ARBA00008064"/>
    </source>
</evidence>
<evidence type="ECO:0000256" key="12">
    <source>
        <dbReference type="SAM" id="Phobius"/>
    </source>
</evidence>
<keyword evidence="5 11" id="KW-1029">Fimbrium biogenesis</keyword>
<dbReference type="FunFam" id="3.10.20.410:FF:000001">
    <property type="entry name" value="Fimbrial outer membrane usher protein"/>
    <property type="match status" value="1"/>
</dbReference>
<keyword evidence="8 11" id="KW-0472">Membrane</keyword>
<dbReference type="PANTHER" id="PTHR30451">
    <property type="entry name" value="OUTER MEMBRANE USHER PROTEIN"/>
    <property type="match status" value="1"/>
</dbReference>
<evidence type="ECO:0000256" key="1">
    <source>
        <dbReference type="ARBA" id="ARBA00004571"/>
    </source>
</evidence>
<dbReference type="PANTHER" id="PTHR30451:SF21">
    <property type="entry name" value="FIMBRIAL USHER DOMAIN-CONTAINING PROTEIN YDET-RELATED"/>
    <property type="match status" value="1"/>
</dbReference>
<dbReference type="Pfam" id="PF13954">
    <property type="entry name" value="PapC_N"/>
    <property type="match status" value="1"/>
</dbReference>
<dbReference type="OrthoDB" id="6554712at2"/>
<dbReference type="Pfam" id="PF13953">
    <property type="entry name" value="PapC_C"/>
    <property type="match status" value="1"/>
</dbReference>
<dbReference type="NCBIfam" id="NF011740">
    <property type="entry name" value="PRK15193.1"/>
    <property type="match status" value="1"/>
</dbReference>
<dbReference type="InterPro" id="IPR042186">
    <property type="entry name" value="FimD_plug_dom"/>
</dbReference>
<evidence type="ECO:0000256" key="5">
    <source>
        <dbReference type="ARBA" id="ARBA00022558"/>
    </source>
</evidence>
<dbReference type="FunFam" id="2.60.40.2610:FF:000001">
    <property type="entry name" value="Outer membrane fimbrial usher protein"/>
    <property type="match status" value="1"/>
</dbReference>
<dbReference type="Gene3D" id="2.60.40.3110">
    <property type="match status" value="1"/>
</dbReference>
<protein>
    <submittedName>
        <fullName evidence="15">Outer membrane usher protein FimD</fullName>
    </submittedName>
</protein>
<feature type="domain" description="PapC N-terminal" evidence="14">
    <location>
        <begin position="43"/>
        <end position="189"/>
    </location>
</feature>
<evidence type="ECO:0000256" key="7">
    <source>
        <dbReference type="ARBA" id="ARBA00022729"/>
    </source>
</evidence>
<evidence type="ECO:0000256" key="10">
    <source>
        <dbReference type="ARBA" id="ARBA00023237"/>
    </source>
</evidence>
<comment type="subcellular location">
    <subcellularLocation>
        <location evidence="1 11">Cell outer membrane</location>
        <topology evidence="1 11">Multi-pass membrane protein</topology>
    </subcellularLocation>
</comment>
<evidence type="ECO:0000313" key="16">
    <source>
        <dbReference type="Proteomes" id="UP000268051"/>
    </source>
</evidence>
<dbReference type="InterPro" id="IPR025949">
    <property type="entry name" value="PapC-like_C"/>
</dbReference>
<dbReference type="InterPro" id="IPR018030">
    <property type="entry name" value="Fimbrial_membr_usher_CS"/>
</dbReference>
<dbReference type="SUPFAM" id="SSF141729">
    <property type="entry name" value="FimD N-terminal domain-like"/>
    <property type="match status" value="1"/>
</dbReference>
<dbReference type="Pfam" id="PF00577">
    <property type="entry name" value="Usher"/>
    <property type="match status" value="1"/>
</dbReference>
<keyword evidence="7" id="KW-0732">Signal</keyword>
<evidence type="ECO:0000256" key="9">
    <source>
        <dbReference type="ARBA" id="ARBA00023157"/>
    </source>
</evidence>
<keyword evidence="3 11" id="KW-0813">Transport</keyword>
<dbReference type="InterPro" id="IPR037224">
    <property type="entry name" value="PapC_N_sf"/>
</dbReference>
<dbReference type="AlphaFoldDB" id="A0A3N2S2B7"/>
<evidence type="ECO:0000256" key="11">
    <source>
        <dbReference type="RuleBase" id="RU003884"/>
    </source>
</evidence>
<dbReference type="FunFam" id="2.60.40.3110:FF:000001">
    <property type="entry name" value="Putative fimbrial outer membrane usher"/>
    <property type="match status" value="1"/>
</dbReference>
<evidence type="ECO:0000256" key="8">
    <source>
        <dbReference type="ARBA" id="ARBA00023136"/>
    </source>
</evidence>
<dbReference type="GO" id="GO:0009279">
    <property type="term" value="C:cell outer membrane"/>
    <property type="evidence" value="ECO:0007669"/>
    <property type="project" value="UniProtKB-SubCell"/>
</dbReference>
<evidence type="ECO:0000256" key="4">
    <source>
        <dbReference type="ARBA" id="ARBA00022452"/>
    </source>
</evidence>
<dbReference type="GO" id="GO:0015473">
    <property type="term" value="F:fimbrial usher porin activity"/>
    <property type="evidence" value="ECO:0007669"/>
    <property type="project" value="InterPro"/>
</dbReference>
<dbReference type="PROSITE" id="PS01151">
    <property type="entry name" value="FIMBRIAL_USHER"/>
    <property type="match status" value="1"/>
</dbReference>
<proteinExistence type="inferred from homology"/>
<evidence type="ECO:0000259" key="14">
    <source>
        <dbReference type="Pfam" id="PF13954"/>
    </source>
</evidence>
<keyword evidence="6 11" id="KW-0812">Transmembrane</keyword>
<dbReference type="NCBIfam" id="NF011745">
    <property type="entry name" value="PRK15198.1"/>
    <property type="match status" value="1"/>
</dbReference>
<evidence type="ECO:0000256" key="6">
    <source>
        <dbReference type="ARBA" id="ARBA00022692"/>
    </source>
</evidence>
<dbReference type="EMBL" id="RHFN01000011">
    <property type="protein sequence ID" value="ROU13824.1"/>
    <property type="molecule type" value="Genomic_DNA"/>
</dbReference>
<comment type="similarity">
    <text evidence="2 11">Belongs to the fimbrial export usher family.</text>
</comment>